<reference evidence="2" key="1">
    <citation type="journal article" date="2019" name="Int. J. Syst. Evol. Microbiol.">
        <title>The Global Catalogue of Microorganisms (GCM) 10K type strain sequencing project: providing services to taxonomists for standard genome sequencing and annotation.</title>
        <authorList>
            <consortium name="The Broad Institute Genomics Platform"/>
            <consortium name="The Broad Institute Genome Sequencing Center for Infectious Disease"/>
            <person name="Wu L."/>
            <person name="Ma J."/>
        </authorList>
    </citation>
    <scope>NUCLEOTIDE SEQUENCE [LARGE SCALE GENOMIC DNA]</scope>
    <source>
        <strain evidence="2">NBRC 100033</strain>
    </source>
</reference>
<dbReference type="RefSeq" id="WP_027851956.1">
    <property type="nucleotide sequence ID" value="NZ_BSOR01000068.1"/>
</dbReference>
<organism evidence="1 2">
    <name type="scientific">Marinospirillum insulare</name>
    <dbReference type="NCBI Taxonomy" id="217169"/>
    <lineage>
        <taxon>Bacteria</taxon>
        <taxon>Pseudomonadati</taxon>
        <taxon>Pseudomonadota</taxon>
        <taxon>Gammaproteobacteria</taxon>
        <taxon>Oceanospirillales</taxon>
        <taxon>Oceanospirillaceae</taxon>
        <taxon>Marinospirillum</taxon>
    </lineage>
</organism>
<dbReference type="EMBL" id="BSOR01000068">
    <property type="protein sequence ID" value="GLR65043.1"/>
    <property type="molecule type" value="Genomic_DNA"/>
</dbReference>
<evidence type="ECO:0000313" key="1">
    <source>
        <dbReference type="EMBL" id="GLR65043.1"/>
    </source>
</evidence>
<protein>
    <submittedName>
        <fullName evidence="1">Uncharacterized protein</fullName>
    </submittedName>
</protein>
<proteinExistence type="predicted"/>
<name>A0ABQ6A4B8_9GAMM</name>
<evidence type="ECO:0000313" key="2">
    <source>
        <dbReference type="Proteomes" id="UP001156682"/>
    </source>
</evidence>
<keyword evidence="2" id="KW-1185">Reference proteome</keyword>
<accession>A0ABQ6A4B8</accession>
<dbReference type="Proteomes" id="UP001156682">
    <property type="component" value="Unassembled WGS sequence"/>
</dbReference>
<comment type="caution">
    <text evidence="1">The sequence shown here is derived from an EMBL/GenBank/DDBJ whole genome shotgun (WGS) entry which is preliminary data.</text>
</comment>
<sequence length="123" mass="13903">MNVTIEQEKRIASIIKRQLKGMIGKIWLSKGFSNEQLSKALRGFLVSGTEISLADFLELELKKTVRCCANCGSSITDYDVKRKLHSAISAGCTEQAFMAAEAKNDFPLCWDCFSYMLDYKEQF</sequence>
<gene>
    <name evidence="1" type="ORF">GCM10007878_24820</name>
</gene>